<protein>
    <recommendedName>
        <fullName evidence="4">DUF2946 domain-containing protein</fullName>
    </recommendedName>
</protein>
<dbReference type="RefSeq" id="WP_187082956.1">
    <property type="nucleotide sequence ID" value="NZ_JACORU010000007.1"/>
</dbReference>
<accession>A0A923S3H9</accession>
<organism evidence="2 3">
    <name type="scientific">Ramlibacter albus</name>
    <dbReference type="NCBI Taxonomy" id="2079448"/>
    <lineage>
        <taxon>Bacteria</taxon>
        <taxon>Pseudomonadati</taxon>
        <taxon>Pseudomonadota</taxon>
        <taxon>Betaproteobacteria</taxon>
        <taxon>Burkholderiales</taxon>
        <taxon>Comamonadaceae</taxon>
        <taxon>Ramlibacter</taxon>
    </lineage>
</organism>
<feature type="chain" id="PRO_5037249333" description="DUF2946 domain-containing protein" evidence="1">
    <location>
        <begin position="31"/>
        <end position="118"/>
    </location>
</feature>
<evidence type="ECO:0000313" key="2">
    <source>
        <dbReference type="EMBL" id="MBC5766460.1"/>
    </source>
</evidence>
<keyword evidence="1" id="KW-0732">Signal</keyword>
<comment type="caution">
    <text evidence="2">The sequence shown here is derived from an EMBL/GenBank/DDBJ whole genome shotgun (WGS) entry which is preliminary data.</text>
</comment>
<gene>
    <name evidence="2" type="ORF">H8R02_18470</name>
</gene>
<reference evidence="2" key="1">
    <citation type="submission" date="2020-08" db="EMBL/GenBank/DDBJ databases">
        <title>Ramlibacter sp. GTP1 16S ribosomal RNA gene genome sequencing and assembly.</title>
        <authorList>
            <person name="Kang M."/>
        </authorList>
    </citation>
    <scope>NUCLEOTIDE SEQUENCE</scope>
    <source>
        <strain evidence="2">GTP1</strain>
    </source>
</reference>
<evidence type="ECO:0000256" key="1">
    <source>
        <dbReference type="SAM" id="SignalP"/>
    </source>
</evidence>
<name>A0A923S3H9_9BURK</name>
<feature type="signal peptide" evidence="1">
    <location>
        <begin position="1"/>
        <end position="30"/>
    </location>
</feature>
<dbReference type="EMBL" id="JACORU010000007">
    <property type="protein sequence ID" value="MBC5766460.1"/>
    <property type="molecule type" value="Genomic_DNA"/>
</dbReference>
<dbReference type="AlphaFoldDB" id="A0A923S3H9"/>
<evidence type="ECO:0008006" key="4">
    <source>
        <dbReference type="Google" id="ProtNLM"/>
    </source>
</evidence>
<sequence>MPAVLIFVNKHAFRALVAGVFLTAGSAAWAEAHEWRCWYNAPEHVSCMPKSPAARASWPNRFMHIPLHTIPFDANGLSVLAQAVVCGRRGDCAVQFSREMPVAAEHDDLTDPLLAASD</sequence>
<evidence type="ECO:0000313" key="3">
    <source>
        <dbReference type="Proteomes" id="UP000596827"/>
    </source>
</evidence>
<dbReference type="Proteomes" id="UP000596827">
    <property type="component" value="Unassembled WGS sequence"/>
</dbReference>
<keyword evidence="3" id="KW-1185">Reference proteome</keyword>
<proteinExistence type="predicted"/>